<proteinExistence type="predicted"/>
<evidence type="ECO:0000313" key="3">
    <source>
        <dbReference type="Proteomes" id="UP000250434"/>
    </source>
</evidence>
<dbReference type="Proteomes" id="UP000250434">
    <property type="component" value="Chromosome"/>
</dbReference>
<organism evidence="2 3">
    <name type="scientific">Amycolatopsis albispora</name>
    <dbReference type="NCBI Taxonomy" id="1804986"/>
    <lineage>
        <taxon>Bacteria</taxon>
        <taxon>Bacillati</taxon>
        <taxon>Actinomycetota</taxon>
        <taxon>Actinomycetes</taxon>
        <taxon>Pseudonocardiales</taxon>
        <taxon>Pseudonocardiaceae</taxon>
        <taxon>Amycolatopsis</taxon>
    </lineage>
</organism>
<dbReference type="AlphaFoldDB" id="A0A344LG28"/>
<name>A0A344LG28_9PSEU</name>
<gene>
    <name evidence="2" type="ORF">A4R43_34925</name>
</gene>
<dbReference type="EMBL" id="CP015163">
    <property type="protein sequence ID" value="AXB47002.1"/>
    <property type="molecule type" value="Genomic_DNA"/>
</dbReference>
<sequence>MIGLLGATALLLATVGTAAAAPARDVSVLGNAEVELQDPYSVFEFSVHAHGNGHSGQGVLWLAHRDDERIGWMVARIDCVRVAGSLGVVTGVVSDAQDFAVASPGEPIALTVRDDGTKDGVSFASREEVTRCGKSPVPLHPITSGDFRVSR</sequence>
<feature type="signal peptide" evidence="1">
    <location>
        <begin position="1"/>
        <end position="20"/>
    </location>
</feature>
<accession>A0A344LG28</accession>
<reference evidence="2 3" key="1">
    <citation type="submission" date="2016-04" db="EMBL/GenBank/DDBJ databases">
        <title>Complete genome sequence and analysis of deep-sea sediment isolate, Amycolatopsis sp. WP1.</title>
        <authorList>
            <person name="Wang H."/>
            <person name="Chen S."/>
            <person name="Wu Q."/>
        </authorList>
    </citation>
    <scope>NUCLEOTIDE SEQUENCE [LARGE SCALE GENOMIC DNA]</scope>
    <source>
        <strain evidence="2 3">WP1</strain>
    </source>
</reference>
<protein>
    <submittedName>
        <fullName evidence="2">Uncharacterized protein</fullName>
    </submittedName>
</protein>
<keyword evidence="1" id="KW-0732">Signal</keyword>
<feature type="chain" id="PRO_5016607988" evidence="1">
    <location>
        <begin position="21"/>
        <end position="151"/>
    </location>
</feature>
<dbReference type="KEGG" id="aab:A4R43_34925"/>
<evidence type="ECO:0000256" key="1">
    <source>
        <dbReference type="SAM" id="SignalP"/>
    </source>
</evidence>
<keyword evidence="3" id="KW-1185">Reference proteome</keyword>
<evidence type="ECO:0000313" key="2">
    <source>
        <dbReference type="EMBL" id="AXB47002.1"/>
    </source>
</evidence>
<dbReference type="OrthoDB" id="3629589at2"/>